<evidence type="ECO:0000256" key="1">
    <source>
        <dbReference type="ARBA" id="ARBA00023015"/>
    </source>
</evidence>
<sequence>MENKNADIAKVFKAFCDENRITILHMLQSGEKCACILLEELAISQSTLSHHMKILVESGVVKARREGKWTHYSISEEGSKKAEQWLIKITAVNEVIDENQSGACQVCR</sequence>
<dbReference type="EMBL" id="JAFJZZ010000001">
    <property type="protein sequence ID" value="MBN7772464.1"/>
    <property type="molecule type" value="Genomic_DNA"/>
</dbReference>
<dbReference type="PROSITE" id="PS50987">
    <property type="entry name" value="HTH_ARSR_2"/>
    <property type="match status" value="1"/>
</dbReference>
<dbReference type="RefSeq" id="WP_206581267.1">
    <property type="nucleotide sequence ID" value="NZ_JAFJZZ010000001.1"/>
</dbReference>
<gene>
    <name evidence="5" type="ORF">JYB65_03740</name>
</gene>
<dbReference type="InterPro" id="IPR011991">
    <property type="entry name" value="ArsR-like_HTH"/>
</dbReference>
<dbReference type="Pfam" id="PF01022">
    <property type="entry name" value="HTH_5"/>
    <property type="match status" value="1"/>
</dbReference>
<evidence type="ECO:0000256" key="2">
    <source>
        <dbReference type="ARBA" id="ARBA00023125"/>
    </source>
</evidence>
<keyword evidence="2" id="KW-0238">DNA-binding</keyword>
<dbReference type="InterPro" id="IPR036388">
    <property type="entry name" value="WH-like_DNA-bd_sf"/>
</dbReference>
<dbReference type="SUPFAM" id="SSF46785">
    <property type="entry name" value="Winged helix' DNA-binding domain"/>
    <property type="match status" value="1"/>
</dbReference>
<accession>A0A939D6J9</accession>
<evidence type="ECO:0000259" key="4">
    <source>
        <dbReference type="PROSITE" id="PS50987"/>
    </source>
</evidence>
<organism evidence="5 6">
    <name type="scientific">Clostridium aminobutyricum</name>
    <dbReference type="NCBI Taxonomy" id="33953"/>
    <lineage>
        <taxon>Bacteria</taxon>
        <taxon>Bacillati</taxon>
        <taxon>Bacillota</taxon>
        <taxon>Clostridia</taxon>
        <taxon>Eubacteriales</taxon>
        <taxon>Clostridiaceae</taxon>
        <taxon>Clostridium</taxon>
    </lineage>
</organism>
<dbReference type="PRINTS" id="PR00778">
    <property type="entry name" value="HTHARSR"/>
</dbReference>
<dbReference type="NCBIfam" id="NF033788">
    <property type="entry name" value="HTH_metalloreg"/>
    <property type="match status" value="1"/>
</dbReference>
<keyword evidence="3" id="KW-0804">Transcription</keyword>
<feature type="domain" description="HTH arsR-type" evidence="4">
    <location>
        <begin position="1"/>
        <end position="94"/>
    </location>
</feature>
<reference evidence="5" key="1">
    <citation type="submission" date="2021-02" db="EMBL/GenBank/DDBJ databases">
        <title>Abyssanaerobacter marinus gen.nov., sp., nov, anaerobic bacterium isolated from the Onnuri vent field of Indian Ocean and suggestion of Mogibacteriaceae fam. nov., and proposal of reclassification of ambiguous this family's genus member.</title>
        <authorList>
            <person name="Kim Y.J."/>
            <person name="Yang J.-A."/>
        </authorList>
    </citation>
    <scope>NUCLEOTIDE SEQUENCE</scope>
    <source>
        <strain evidence="5">DSM 2634</strain>
    </source>
</reference>
<dbReference type="Gene3D" id="1.10.10.10">
    <property type="entry name" value="Winged helix-like DNA-binding domain superfamily/Winged helix DNA-binding domain"/>
    <property type="match status" value="1"/>
</dbReference>
<dbReference type="CDD" id="cd00090">
    <property type="entry name" value="HTH_ARSR"/>
    <property type="match status" value="1"/>
</dbReference>
<dbReference type="PANTHER" id="PTHR33154">
    <property type="entry name" value="TRANSCRIPTIONAL REGULATOR, ARSR FAMILY"/>
    <property type="match status" value="1"/>
</dbReference>
<protein>
    <submittedName>
        <fullName evidence="5">Winged helix-turn-helix transcriptional regulator</fullName>
    </submittedName>
</protein>
<keyword evidence="1" id="KW-0805">Transcription regulation</keyword>
<dbReference type="GO" id="GO:0003700">
    <property type="term" value="F:DNA-binding transcription factor activity"/>
    <property type="evidence" value="ECO:0007669"/>
    <property type="project" value="InterPro"/>
</dbReference>
<dbReference type="InterPro" id="IPR001845">
    <property type="entry name" value="HTH_ArsR_DNA-bd_dom"/>
</dbReference>
<keyword evidence="6" id="KW-1185">Reference proteome</keyword>
<dbReference type="InterPro" id="IPR036390">
    <property type="entry name" value="WH_DNA-bd_sf"/>
</dbReference>
<dbReference type="InterPro" id="IPR051081">
    <property type="entry name" value="HTH_MetalResp_TranReg"/>
</dbReference>
<dbReference type="SMART" id="SM00418">
    <property type="entry name" value="HTH_ARSR"/>
    <property type="match status" value="1"/>
</dbReference>
<evidence type="ECO:0000256" key="3">
    <source>
        <dbReference type="ARBA" id="ARBA00023163"/>
    </source>
</evidence>
<evidence type="ECO:0000313" key="5">
    <source>
        <dbReference type="EMBL" id="MBN7772464.1"/>
    </source>
</evidence>
<dbReference type="Proteomes" id="UP000664545">
    <property type="component" value="Unassembled WGS sequence"/>
</dbReference>
<dbReference type="PANTHER" id="PTHR33154:SF18">
    <property type="entry name" value="ARSENICAL RESISTANCE OPERON REPRESSOR"/>
    <property type="match status" value="1"/>
</dbReference>
<evidence type="ECO:0000313" key="6">
    <source>
        <dbReference type="Proteomes" id="UP000664545"/>
    </source>
</evidence>
<dbReference type="AlphaFoldDB" id="A0A939D6J9"/>
<proteinExistence type="predicted"/>
<comment type="caution">
    <text evidence="5">The sequence shown here is derived from an EMBL/GenBank/DDBJ whole genome shotgun (WGS) entry which is preliminary data.</text>
</comment>
<name>A0A939D6J9_CLOAM</name>
<dbReference type="GO" id="GO:0003677">
    <property type="term" value="F:DNA binding"/>
    <property type="evidence" value="ECO:0007669"/>
    <property type="project" value="UniProtKB-KW"/>
</dbReference>